<feature type="transmembrane region" description="Helical" evidence="6">
    <location>
        <begin position="179"/>
        <end position="200"/>
    </location>
</feature>
<evidence type="ECO:0000256" key="6">
    <source>
        <dbReference type="SAM" id="Phobius"/>
    </source>
</evidence>
<feature type="transmembrane region" description="Helical" evidence="6">
    <location>
        <begin position="23"/>
        <end position="42"/>
    </location>
</feature>
<feature type="transmembrane region" description="Helical" evidence="6">
    <location>
        <begin position="138"/>
        <end position="159"/>
    </location>
</feature>
<feature type="transmembrane region" description="Helical" evidence="6">
    <location>
        <begin position="256"/>
        <end position="279"/>
    </location>
</feature>
<evidence type="ECO:0000313" key="9">
    <source>
        <dbReference type="EMBL" id="SDX08021.1"/>
    </source>
</evidence>
<evidence type="ECO:0000313" key="10">
    <source>
        <dbReference type="Proteomes" id="UP000182379"/>
    </source>
</evidence>
<protein>
    <submittedName>
        <fullName evidence="9">Transporter, UIT1 family</fullName>
    </submittedName>
</protein>
<feature type="transmembrane region" description="Helical" evidence="6">
    <location>
        <begin position="49"/>
        <end position="75"/>
    </location>
</feature>
<dbReference type="InterPro" id="IPR004680">
    <property type="entry name" value="Cit_transptr-like_dom"/>
</dbReference>
<name>A0A1H2YSM7_ACIFE</name>
<dbReference type="RefSeq" id="WP_074706937.1">
    <property type="nucleotide sequence ID" value="NZ_FNOP01000012.1"/>
</dbReference>
<evidence type="ECO:0000259" key="7">
    <source>
        <dbReference type="Pfam" id="PF03600"/>
    </source>
</evidence>
<dbReference type="Pfam" id="PF03600">
    <property type="entry name" value="CitMHS"/>
    <property type="match status" value="1"/>
</dbReference>
<keyword evidence="3 6" id="KW-0812">Transmembrane</keyword>
<dbReference type="AlphaFoldDB" id="A0A1H2YSM7"/>
<keyword evidence="2" id="KW-0813">Transport</keyword>
<feature type="domain" description="Citrate transporter-like" evidence="7">
    <location>
        <begin position="257"/>
        <end position="424"/>
    </location>
</feature>
<evidence type="ECO:0000256" key="4">
    <source>
        <dbReference type="ARBA" id="ARBA00022989"/>
    </source>
</evidence>
<evidence type="ECO:0000256" key="5">
    <source>
        <dbReference type="ARBA" id="ARBA00023136"/>
    </source>
</evidence>
<gene>
    <name evidence="9" type="ORF">SAMN05216495_11243</name>
</gene>
<evidence type="ECO:0000256" key="2">
    <source>
        <dbReference type="ARBA" id="ARBA00022448"/>
    </source>
</evidence>
<comment type="caution">
    <text evidence="9">The sequence shown here is derived from an EMBL/GenBank/DDBJ whole genome shotgun (WGS) entry which is preliminary data.</text>
</comment>
<evidence type="ECO:0000256" key="3">
    <source>
        <dbReference type="ARBA" id="ARBA00022692"/>
    </source>
</evidence>
<evidence type="ECO:0000259" key="8">
    <source>
        <dbReference type="Pfam" id="PF07158"/>
    </source>
</evidence>
<comment type="subcellular location">
    <subcellularLocation>
        <location evidence="1">Membrane</location>
        <topology evidence="1">Multi-pass membrane protein</topology>
    </subcellularLocation>
</comment>
<feature type="transmembrane region" description="Helical" evidence="6">
    <location>
        <begin position="330"/>
        <end position="357"/>
    </location>
</feature>
<accession>A0A1H2YSM7</accession>
<feature type="transmembrane region" description="Helical" evidence="6">
    <location>
        <begin position="230"/>
        <end position="250"/>
    </location>
</feature>
<reference evidence="9 10" key="1">
    <citation type="submission" date="2016-10" db="EMBL/GenBank/DDBJ databases">
        <authorList>
            <person name="Varghese N."/>
            <person name="Submissions S."/>
        </authorList>
    </citation>
    <scope>NUCLEOTIDE SEQUENCE [LARGE SCALE GENOMIC DNA]</scope>
    <source>
        <strain evidence="9 10">WCC6</strain>
    </source>
</reference>
<feature type="domain" description="Dicarboxylate carrier MatC N-terminal" evidence="8">
    <location>
        <begin position="5"/>
        <end position="148"/>
    </location>
</feature>
<feature type="transmembrane region" description="Helical" evidence="6">
    <location>
        <begin position="414"/>
        <end position="436"/>
    </location>
</feature>
<dbReference type="Pfam" id="PF07158">
    <property type="entry name" value="MatC_N"/>
    <property type="match status" value="1"/>
</dbReference>
<proteinExistence type="predicted"/>
<dbReference type="Proteomes" id="UP000182379">
    <property type="component" value="Unassembled WGS sequence"/>
</dbReference>
<keyword evidence="5 6" id="KW-0472">Membrane</keyword>
<dbReference type="EMBL" id="FNOP01000012">
    <property type="protein sequence ID" value="SDX08021.1"/>
    <property type="molecule type" value="Genomic_DNA"/>
</dbReference>
<feature type="transmembrane region" description="Helical" evidence="6">
    <location>
        <begin position="95"/>
        <end position="126"/>
    </location>
</feature>
<feature type="transmembrane region" description="Helical" evidence="6">
    <location>
        <begin position="291"/>
        <end position="310"/>
    </location>
</feature>
<evidence type="ECO:0000256" key="1">
    <source>
        <dbReference type="ARBA" id="ARBA00004141"/>
    </source>
</evidence>
<organism evidence="9 10">
    <name type="scientific">Acidaminococcus fermentans</name>
    <dbReference type="NCBI Taxonomy" id="905"/>
    <lineage>
        <taxon>Bacteria</taxon>
        <taxon>Bacillati</taxon>
        <taxon>Bacillota</taxon>
        <taxon>Negativicutes</taxon>
        <taxon>Acidaminococcales</taxon>
        <taxon>Acidaminococcaceae</taxon>
        <taxon>Acidaminococcus</taxon>
    </lineage>
</organism>
<sequence length="437" mass="46004">MLSAAIILAIAIAIYLGYKTSLNTGLFCIVFAYLIGCLVMGLKPKAVIGFWPVSTMFVILSVSLFYNVAAINGTLEKMSGSLLYACRKFPGMLPYALFGVAVVLSVMGATYFTVLAFLAPITLLICDESKMDKLTGAVAINCGALCGGNFPTSNLGVIFRGLSDTAYEALKLKAPMDSFAMEMEIFLLSLVFSLVLITVFRYGIKANRNIGQGVTFKKPEPFTKVQSQTLTLMLVMMVVVLIFPLLKILVPGNPAVAYMAGKVDVGLVAIIFAVIALLMKLAPQKEAIAKIPWNTIIMIAGAGMLIAVAVKAGTIKMLSAWVGANVPTPLIPLAFSIIAAIMSFFSSTTGVVAPALFPLIPGLAESTGLSAGALFACTVLGAQSSAISPFSSGGSLILGSTPKEEDRTTLFNKLLLRAVPVSVLAAGAYNFIVAFVL</sequence>
<keyword evidence="4 6" id="KW-1133">Transmembrane helix</keyword>
<dbReference type="InterPro" id="IPR009827">
    <property type="entry name" value="MatC_N"/>
</dbReference>